<gene>
    <name evidence="1" type="ORF">C8N26_2726</name>
</gene>
<keyword evidence="2" id="KW-1185">Reference proteome</keyword>
<dbReference type="EMBL" id="RAQM01000014">
    <property type="protein sequence ID" value="RKF02737.1"/>
    <property type="molecule type" value="Genomic_DNA"/>
</dbReference>
<evidence type="ECO:0008006" key="3">
    <source>
        <dbReference type="Google" id="ProtNLM"/>
    </source>
</evidence>
<proteinExistence type="predicted"/>
<sequence length="314" mass="37113">MINFFNEYPLVKWILVGFGILYFLDKYGIFSPIDNLINRIGKYKFKNQAHLNNPKLKEIITFFNKKQFSNIEQTLKSMNSSERSFAFESLGQYGDIKTSDEWINKEPYNDLPKIIKGYQLIHKAWGIRGRGTIDSVSNEKLVSFKKHLKKAEAILIEVNNKNSIFKANAVACLLTIYKAIDANRQYVHQLFEDVISEFPEDVELHKNYLEFVSPKWGATVEEYENYLNHINEWSPFIQQLILAKYYFDLNYFHDYQDSDGKIEQLMTEVKAAPIENNNLYRYELYKILYWTASNLGMTEYEAYYKKMALPYLED</sequence>
<accession>A0A420DY86</accession>
<reference evidence="1 2" key="1">
    <citation type="submission" date="2018-09" db="EMBL/GenBank/DDBJ databases">
        <title>Genomic Encyclopedia of Archaeal and Bacterial Type Strains, Phase II (KMG-II): from individual species to whole genera.</title>
        <authorList>
            <person name="Goeker M."/>
        </authorList>
    </citation>
    <scope>NUCLEOTIDE SEQUENCE [LARGE SCALE GENOMIC DNA]</scope>
    <source>
        <strain evidence="1 2">DSM 16505</strain>
    </source>
</reference>
<dbReference type="RefSeq" id="WP_028891140.1">
    <property type="nucleotide sequence ID" value="NZ_RAQM01000014.1"/>
</dbReference>
<comment type="caution">
    <text evidence="1">The sequence shown here is derived from an EMBL/GenBank/DDBJ whole genome shotgun (WGS) entry which is preliminary data.</text>
</comment>
<organism evidence="1 2">
    <name type="scientific">Tenacibaculum lutimaris</name>
    <dbReference type="NCBI Taxonomy" id="285258"/>
    <lineage>
        <taxon>Bacteria</taxon>
        <taxon>Pseudomonadati</taxon>
        <taxon>Bacteroidota</taxon>
        <taxon>Flavobacteriia</taxon>
        <taxon>Flavobacteriales</taxon>
        <taxon>Flavobacteriaceae</taxon>
        <taxon>Tenacibaculum</taxon>
    </lineage>
</organism>
<dbReference type="Proteomes" id="UP000285780">
    <property type="component" value="Unassembled WGS sequence"/>
</dbReference>
<dbReference type="AlphaFoldDB" id="A0A420DY86"/>
<name>A0A420DY86_9FLAO</name>
<evidence type="ECO:0000313" key="1">
    <source>
        <dbReference type="EMBL" id="RKF02737.1"/>
    </source>
</evidence>
<evidence type="ECO:0000313" key="2">
    <source>
        <dbReference type="Proteomes" id="UP000285780"/>
    </source>
</evidence>
<protein>
    <recommendedName>
        <fullName evidence="3">DUF4034 domain-containing protein</fullName>
    </recommendedName>
</protein>